<keyword evidence="1" id="KW-0159">Chromosome partition</keyword>
<dbReference type="SUPFAM" id="SSF110849">
    <property type="entry name" value="ParB/Sulfiredoxin"/>
    <property type="match status" value="1"/>
</dbReference>
<accession>A0A100HMM3</accession>
<proteinExistence type="predicted"/>
<dbReference type="InterPro" id="IPR036086">
    <property type="entry name" value="ParB/Sulfiredoxin_sf"/>
</dbReference>
<feature type="domain" description="ParB-like N-terminal" evidence="2">
    <location>
        <begin position="36"/>
        <end position="87"/>
    </location>
</feature>
<sequence>MPTDAPPPLLNVTVPTPFSTAVPLDDLTEDTHGASNHLKGALRCTGQLQPIVLESLPSGEYRIRDGNRRVAAARSIGWTHVQADVYAGLTEAQWALVVAGVHNRSANPVEEARLYGTLTQTLTEAGIAANTGVPVQVIRARLSLLSLPGDVLDLIGTRTLSLSVAERAAKLRGVHAERAVREIREAAQAGKPFTAAQLKVVTVARASSLGARLMAAAPPPPTLLPPETILAEEVRALCERRGVSVQALTQVLTGSVPPVTPVQAAHVHRAVVH</sequence>
<dbReference type="EMBL" id="BCMS01000003">
    <property type="protein sequence ID" value="GAQ23483.1"/>
    <property type="molecule type" value="Genomic_DNA"/>
</dbReference>
<dbReference type="InterPro" id="IPR041468">
    <property type="entry name" value="HTH_ParB/Spo0J"/>
</dbReference>
<comment type="caution">
    <text evidence="4">The sequence shown here is derived from an EMBL/GenBank/DDBJ whole genome shotgun (WGS) entry which is preliminary data.</text>
</comment>
<dbReference type="OrthoDB" id="70307at2"/>
<dbReference type="Gene3D" id="3.90.1530.10">
    <property type="entry name" value="Conserved hypothetical protein from pyrococcus furiosus pfu- 392566-001, ParB domain"/>
    <property type="match status" value="1"/>
</dbReference>
<dbReference type="Pfam" id="PF02195">
    <property type="entry name" value="ParB_N"/>
    <property type="match status" value="1"/>
</dbReference>
<dbReference type="GO" id="GO:0007059">
    <property type="term" value="P:chromosome segregation"/>
    <property type="evidence" value="ECO:0007669"/>
    <property type="project" value="TreeGrafter"/>
</dbReference>
<dbReference type="Proteomes" id="UP000056209">
    <property type="component" value="Unassembled WGS sequence"/>
</dbReference>
<name>A0A100HMM3_9DEIO</name>
<evidence type="ECO:0000313" key="4">
    <source>
        <dbReference type="EMBL" id="GAQ23483.1"/>
    </source>
</evidence>
<evidence type="ECO:0000256" key="1">
    <source>
        <dbReference type="ARBA" id="ARBA00022829"/>
    </source>
</evidence>
<protein>
    <submittedName>
        <fullName evidence="4">ParB-like partition protein</fullName>
    </submittedName>
</protein>
<dbReference type="Gene3D" id="1.10.10.2830">
    <property type="match status" value="1"/>
</dbReference>
<dbReference type="CDD" id="cd16387">
    <property type="entry name" value="ParB_N_Srx"/>
    <property type="match status" value="1"/>
</dbReference>
<gene>
    <name evidence="4" type="ORF">DEIGR_310002</name>
</gene>
<dbReference type="InterPro" id="IPR003115">
    <property type="entry name" value="ParB_N"/>
</dbReference>
<evidence type="ECO:0000259" key="3">
    <source>
        <dbReference type="Pfam" id="PF17762"/>
    </source>
</evidence>
<dbReference type="PANTHER" id="PTHR33375">
    <property type="entry name" value="CHROMOSOME-PARTITIONING PROTEIN PARB-RELATED"/>
    <property type="match status" value="1"/>
</dbReference>
<feature type="domain" description="ParB/Spo0J HTH" evidence="3">
    <location>
        <begin position="107"/>
        <end position="176"/>
    </location>
</feature>
<dbReference type="Pfam" id="PF17762">
    <property type="entry name" value="HTH_ParB"/>
    <property type="match status" value="1"/>
</dbReference>
<dbReference type="GO" id="GO:0005694">
    <property type="term" value="C:chromosome"/>
    <property type="evidence" value="ECO:0007669"/>
    <property type="project" value="TreeGrafter"/>
</dbReference>
<dbReference type="RefSeq" id="WP_058979400.1">
    <property type="nucleotide sequence ID" value="NZ_BCMS01000003.1"/>
</dbReference>
<dbReference type="PANTHER" id="PTHR33375:SF1">
    <property type="entry name" value="CHROMOSOME-PARTITIONING PROTEIN PARB-RELATED"/>
    <property type="match status" value="1"/>
</dbReference>
<reference evidence="5" key="1">
    <citation type="submission" date="2015-11" db="EMBL/GenBank/DDBJ databases">
        <title>Draft Genome Sequence of the Radioresistant Bacterium Deinococcus grandis, Isolated from Freshwater Fish in Japan.</title>
        <authorList>
            <person name="Satoh K."/>
            <person name="Onodera T."/>
            <person name="Omoso K."/>
            <person name="Takeda-Yano K."/>
            <person name="Katayama T."/>
            <person name="Oono Y."/>
            <person name="Narumi I."/>
        </authorList>
    </citation>
    <scope>NUCLEOTIDE SEQUENCE [LARGE SCALE GENOMIC DNA]</scope>
    <source>
        <strain evidence="5">ATCC 43672</strain>
    </source>
</reference>
<evidence type="ECO:0000259" key="2">
    <source>
        <dbReference type="Pfam" id="PF02195"/>
    </source>
</evidence>
<dbReference type="SUPFAM" id="SSF109709">
    <property type="entry name" value="KorB DNA-binding domain-like"/>
    <property type="match status" value="1"/>
</dbReference>
<dbReference type="InterPro" id="IPR050336">
    <property type="entry name" value="Chromosome_partition/occlusion"/>
</dbReference>
<evidence type="ECO:0000313" key="5">
    <source>
        <dbReference type="Proteomes" id="UP000056209"/>
    </source>
</evidence>
<dbReference type="AlphaFoldDB" id="A0A100HMM3"/>
<keyword evidence="5" id="KW-1185">Reference proteome</keyword>
<organism evidence="4 5">
    <name type="scientific">Deinococcus grandis</name>
    <dbReference type="NCBI Taxonomy" id="57498"/>
    <lineage>
        <taxon>Bacteria</taxon>
        <taxon>Thermotogati</taxon>
        <taxon>Deinococcota</taxon>
        <taxon>Deinococci</taxon>
        <taxon>Deinococcales</taxon>
        <taxon>Deinococcaceae</taxon>
        <taxon>Deinococcus</taxon>
    </lineage>
</organism>